<proteinExistence type="predicted"/>
<evidence type="ECO:0000313" key="13">
    <source>
        <dbReference type="EMBL" id="OAM91344.1"/>
    </source>
</evidence>
<organism evidence="13 14">
    <name type="scientific">Termitidicoccus mucosus</name>
    <dbReference type="NCBI Taxonomy" id="1184151"/>
    <lineage>
        <taxon>Bacteria</taxon>
        <taxon>Pseudomonadati</taxon>
        <taxon>Verrucomicrobiota</taxon>
        <taxon>Opitutia</taxon>
        <taxon>Opitutales</taxon>
        <taxon>Opitutaceae</taxon>
        <taxon>Termitidicoccus</taxon>
    </lineage>
</organism>
<dbReference type="Pfam" id="PF00593">
    <property type="entry name" value="TonB_dep_Rec_b-barrel"/>
    <property type="match status" value="1"/>
</dbReference>
<dbReference type="AlphaFoldDB" id="A0A178IN83"/>
<dbReference type="SUPFAM" id="SSF56935">
    <property type="entry name" value="Porins"/>
    <property type="match status" value="1"/>
</dbReference>
<evidence type="ECO:0000256" key="7">
    <source>
        <dbReference type="ARBA" id="ARBA00023004"/>
    </source>
</evidence>
<dbReference type="RefSeq" id="WP_334319051.1">
    <property type="nucleotide sequence ID" value="NZ_CP109796.1"/>
</dbReference>
<comment type="subcellular location">
    <subcellularLocation>
        <location evidence="1">Cell outer membrane</location>
        <topology evidence="1">Multi-pass membrane protein</topology>
    </subcellularLocation>
</comment>
<evidence type="ECO:0000256" key="2">
    <source>
        <dbReference type="ARBA" id="ARBA00022448"/>
    </source>
</evidence>
<keyword evidence="10" id="KW-0472">Membrane</keyword>
<evidence type="ECO:0000256" key="8">
    <source>
        <dbReference type="ARBA" id="ARBA00023065"/>
    </source>
</evidence>
<evidence type="ECO:0000256" key="11">
    <source>
        <dbReference type="ARBA" id="ARBA00023237"/>
    </source>
</evidence>
<gene>
    <name evidence="13" type="ORF">AW736_03815</name>
</gene>
<evidence type="ECO:0000256" key="1">
    <source>
        <dbReference type="ARBA" id="ARBA00004571"/>
    </source>
</evidence>
<name>A0A178IN83_9BACT</name>
<keyword evidence="14" id="KW-1185">Reference proteome</keyword>
<evidence type="ECO:0000256" key="10">
    <source>
        <dbReference type="ARBA" id="ARBA00023136"/>
    </source>
</evidence>
<keyword evidence="4" id="KW-0410">Iron transport</keyword>
<keyword evidence="5" id="KW-0812">Transmembrane</keyword>
<keyword evidence="2" id="KW-0813">Transport</keyword>
<keyword evidence="6" id="KW-0732">Signal</keyword>
<reference evidence="13 14" key="1">
    <citation type="submission" date="2016-01" db="EMBL/GenBank/DDBJ databases">
        <title>High potential of lignocellulose degradation of a new Verrucomicrobia species.</title>
        <authorList>
            <person name="Wang Y."/>
            <person name="Shi Y."/>
            <person name="Qiu Z."/>
            <person name="Liu S."/>
            <person name="Yang H."/>
        </authorList>
    </citation>
    <scope>NUCLEOTIDE SEQUENCE [LARGE SCALE GENOMIC DNA]</scope>
    <source>
        <strain evidence="13 14">TSB47</strain>
    </source>
</reference>
<evidence type="ECO:0000256" key="3">
    <source>
        <dbReference type="ARBA" id="ARBA00022452"/>
    </source>
</evidence>
<dbReference type="Gene3D" id="2.40.170.20">
    <property type="entry name" value="TonB-dependent receptor, beta-barrel domain"/>
    <property type="match status" value="1"/>
</dbReference>
<dbReference type="EMBL" id="LRRQ01000030">
    <property type="protein sequence ID" value="OAM91344.1"/>
    <property type="molecule type" value="Genomic_DNA"/>
</dbReference>
<dbReference type="InterPro" id="IPR036942">
    <property type="entry name" value="Beta-barrel_TonB_sf"/>
</dbReference>
<keyword evidence="9" id="KW-0798">TonB box</keyword>
<keyword evidence="8" id="KW-0406">Ion transport</keyword>
<evidence type="ECO:0000256" key="9">
    <source>
        <dbReference type="ARBA" id="ARBA00023077"/>
    </source>
</evidence>
<feature type="domain" description="TonB-dependent receptor-like beta-barrel" evidence="12">
    <location>
        <begin position="306"/>
        <end position="820"/>
    </location>
</feature>
<keyword evidence="7" id="KW-0408">Iron</keyword>
<evidence type="ECO:0000256" key="4">
    <source>
        <dbReference type="ARBA" id="ARBA00022496"/>
    </source>
</evidence>
<comment type="caution">
    <text evidence="13">The sequence shown here is derived from an EMBL/GenBank/DDBJ whole genome shotgun (WGS) entry which is preliminary data.</text>
</comment>
<evidence type="ECO:0000256" key="6">
    <source>
        <dbReference type="ARBA" id="ARBA00022729"/>
    </source>
</evidence>
<dbReference type="InterPro" id="IPR000531">
    <property type="entry name" value="Beta-barrel_TonB"/>
</dbReference>
<dbReference type="InterPro" id="IPR039426">
    <property type="entry name" value="TonB-dep_rcpt-like"/>
</dbReference>
<dbReference type="GO" id="GO:0015344">
    <property type="term" value="F:siderophore uptake transmembrane transporter activity"/>
    <property type="evidence" value="ECO:0007669"/>
    <property type="project" value="TreeGrafter"/>
</dbReference>
<dbReference type="STRING" id="1184151.AW736_03815"/>
<dbReference type="GO" id="GO:0009279">
    <property type="term" value="C:cell outer membrane"/>
    <property type="evidence" value="ECO:0007669"/>
    <property type="project" value="UniProtKB-SubCell"/>
</dbReference>
<dbReference type="PANTHER" id="PTHR32552:SF68">
    <property type="entry name" value="FERRICHROME OUTER MEMBRANE TRANSPORTER_PHAGE RECEPTOR"/>
    <property type="match status" value="1"/>
</dbReference>
<evidence type="ECO:0000256" key="5">
    <source>
        <dbReference type="ARBA" id="ARBA00022692"/>
    </source>
</evidence>
<keyword evidence="11" id="KW-0998">Cell outer membrane</keyword>
<keyword evidence="3" id="KW-1134">Transmembrane beta strand</keyword>
<sequence>MQFPLVIPRALPGPARGFCRFFAATALLRAVFAFVAALALVSVGIVRAAPVVVADTDDTGTATDTAGADATVAEATQQMAVPVLNPLEEKKKSGDPIFVMEAFTVSSKDESEELDPTGMGGPDAEMTEAPFSNDLLAGDVPYENEVDIAVNTELQLAAASTTNPADVATTINRANLIGFPTPILRNGFTQTGVPEVLNAGHTEIWQGPFTPVTGRAAPGGIRNLVTNRPGRGLIRLYFYGNDTGYTQARADYTSELVRKKLWQRVAIDHRNSESPVDFAYYRITDISGGLTWRVNRKHSVMLNVDYRKYDANTSAGIPHYRATATNDPDLTAEQNAQRKKIIGPYLPLATFNSYGPDALTYKRIGSVSLQYEGSASRRVSLRGNLQAWHRDLWQDRFVVGQYVLDTGRFYGTREPFRIEQPMDVLTGTAEATYRLALKKSDHKITFRIEHIQTDYTRTDRYLDRTIKDAAGLTARDRYLRRPGLTYTYLSPTPTNPNRTLTAYGSFDPHNPDYYFPTFNNDLYSFRSIDRDETTSISSAALSERLALWRGRFVATAGVRYDHVELSVDNHPSAGSSNITAYSEDTRDELTWLLGANYQILPSRLLLFANTSTAFEPCTRVDGRTGEIQGNETTLGYELGFRGMLLKRIGITALFFQYQNKNIARGNPLYNDPEFDADQTQPQLVSAGKERFTGATFSARGVLGYGFEINLRAAYTDAVTLASPDRPEQVGREIARLPPANFALSTTYRAPAGKFKGYYAVLTVTAVSDYIAYYDDKSRFYLDYPANTQFSLGLGRSWTVGKPAKGKRLLRHSFYLGVSNLLNRDQLNRFARLAQGRRVGMSYSVTY</sequence>
<dbReference type="PANTHER" id="PTHR32552">
    <property type="entry name" value="FERRICHROME IRON RECEPTOR-RELATED"/>
    <property type="match status" value="1"/>
</dbReference>
<evidence type="ECO:0000313" key="14">
    <source>
        <dbReference type="Proteomes" id="UP000078486"/>
    </source>
</evidence>
<evidence type="ECO:0000259" key="12">
    <source>
        <dbReference type="Pfam" id="PF00593"/>
    </source>
</evidence>
<accession>A0A178IN83</accession>
<dbReference type="Proteomes" id="UP000078486">
    <property type="component" value="Unassembled WGS sequence"/>
</dbReference>
<protein>
    <recommendedName>
        <fullName evidence="12">TonB-dependent receptor-like beta-barrel domain-containing protein</fullName>
    </recommendedName>
</protein>